<proteinExistence type="predicted"/>
<feature type="coiled-coil region" evidence="1">
    <location>
        <begin position="83"/>
        <end position="142"/>
    </location>
</feature>
<keyword evidence="1" id="KW-0175">Coiled coil</keyword>
<reference evidence="2" key="1">
    <citation type="submission" date="2022-08" db="UniProtKB">
        <authorList>
            <consortium name="EnsemblMetazoa"/>
        </authorList>
    </citation>
    <scope>IDENTIFICATION</scope>
    <source>
        <strain evidence="2">05x7-T-G4-1.051#20</strain>
    </source>
</reference>
<evidence type="ECO:0000256" key="1">
    <source>
        <dbReference type="SAM" id="Coils"/>
    </source>
</evidence>
<accession>A0A8W8IQK1</accession>
<evidence type="ECO:0000313" key="3">
    <source>
        <dbReference type="Proteomes" id="UP000005408"/>
    </source>
</evidence>
<dbReference type="EnsemblMetazoa" id="G15.1">
    <property type="protein sequence ID" value="G15.1:cds"/>
    <property type="gene ID" value="G15"/>
</dbReference>
<sequence>MFISQLLGLHFYCCDINRKRYTCQNRVTRELNAKYGEVLSAKQSLQKEVMELQPPWTMKGTVRDRCLPVIRTVRTNLITMSEKKKAEEKEKELTMEIQKVKDTVIRLEKSKSHVELELDTYKRKLDTEINSHKETIQRFNADKKRHLVSKEEARTSAINGGFVAQHRG</sequence>
<dbReference type="Gene3D" id="1.20.5.340">
    <property type="match status" value="1"/>
</dbReference>
<keyword evidence="3" id="KW-1185">Reference proteome</keyword>
<dbReference type="Proteomes" id="UP000005408">
    <property type="component" value="Unassembled WGS sequence"/>
</dbReference>
<evidence type="ECO:0000313" key="2">
    <source>
        <dbReference type="EnsemblMetazoa" id="G15.1:cds"/>
    </source>
</evidence>
<name>A0A8W8IQK1_MAGGI</name>
<dbReference type="AlphaFoldDB" id="A0A8W8IQK1"/>
<organism evidence="2 3">
    <name type="scientific">Magallana gigas</name>
    <name type="common">Pacific oyster</name>
    <name type="synonym">Crassostrea gigas</name>
    <dbReference type="NCBI Taxonomy" id="29159"/>
    <lineage>
        <taxon>Eukaryota</taxon>
        <taxon>Metazoa</taxon>
        <taxon>Spiralia</taxon>
        <taxon>Lophotrochozoa</taxon>
        <taxon>Mollusca</taxon>
        <taxon>Bivalvia</taxon>
        <taxon>Autobranchia</taxon>
        <taxon>Pteriomorphia</taxon>
        <taxon>Ostreida</taxon>
        <taxon>Ostreoidea</taxon>
        <taxon>Ostreidae</taxon>
        <taxon>Magallana</taxon>
    </lineage>
</organism>
<protein>
    <submittedName>
        <fullName evidence="2">Uncharacterized protein</fullName>
    </submittedName>
</protein>